<dbReference type="InterPro" id="IPR036390">
    <property type="entry name" value="WH_DNA-bd_sf"/>
</dbReference>
<evidence type="ECO:0000256" key="4">
    <source>
        <dbReference type="ARBA" id="ARBA00023163"/>
    </source>
</evidence>
<dbReference type="EMBL" id="CP088295">
    <property type="protein sequence ID" value="UUY03947.1"/>
    <property type="molecule type" value="Genomic_DNA"/>
</dbReference>
<dbReference type="Gene3D" id="1.10.10.10">
    <property type="entry name" value="Winged helix-like DNA-binding domain superfamily/Winged helix DNA-binding domain"/>
    <property type="match status" value="1"/>
</dbReference>
<dbReference type="Pfam" id="PF03965">
    <property type="entry name" value="Penicillinase_R"/>
    <property type="match status" value="1"/>
</dbReference>
<reference evidence="6" key="1">
    <citation type="submission" date="2021-11" db="EMBL/GenBank/DDBJ databases">
        <title>Cultivation dependent microbiological survey of springs from the worlds oldest radium mine currently devoted to the extraction of radon-saturated water.</title>
        <authorList>
            <person name="Kapinusova G."/>
            <person name="Smrhova T."/>
            <person name="Strejcek M."/>
            <person name="Suman J."/>
            <person name="Jani K."/>
            <person name="Pajer P."/>
            <person name="Uhlik O."/>
        </authorList>
    </citation>
    <scope>NUCLEOTIDE SEQUENCE [LARGE SCALE GENOMIC DNA]</scope>
    <source>
        <strain evidence="6">J379</strain>
    </source>
</reference>
<comment type="similarity">
    <text evidence="1">Belongs to the BlaI transcriptional regulatory family.</text>
</comment>
<keyword evidence="3" id="KW-0238">DNA-binding</keyword>
<proteinExistence type="inferred from homology"/>
<organism evidence="5 6">
    <name type="scientific">Svornostia abyssi</name>
    <dbReference type="NCBI Taxonomy" id="2898438"/>
    <lineage>
        <taxon>Bacteria</taxon>
        <taxon>Bacillati</taxon>
        <taxon>Actinomycetota</taxon>
        <taxon>Thermoleophilia</taxon>
        <taxon>Solirubrobacterales</taxon>
        <taxon>Baekduiaceae</taxon>
        <taxon>Svornostia</taxon>
    </lineage>
</organism>
<dbReference type="SUPFAM" id="SSF46785">
    <property type="entry name" value="Winged helix' DNA-binding domain"/>
    <property type="match status" value="1"/>
</dbReference>
<keyword evidence="4" id="KW-0804">Transcription</keyword>
<keyword evidence="2" id="KW-0805">Transcription regulation</keyword>
<keyword evidence="6" id="KW-1185">Reference proteome</keyword>
<evidence type="ECO:0000313" key="5">
    <source>
        <dbReference type="EMBL" id="UUY03947.1"/>
    </source>
</evidence>
<evidence type="ECO:0000313" key="6">
    <source>
        <dbReference type="Proteomes" id="UP001058860"/>
    </source>
</evidence>
<protein>
    <submittedName>
        <fullName evidence="5">BlaI/MecI/CopY family transcriptional regulator</fullName>
    </submittedName>
</protein>
<evidence type="ECO:0000256" key="1">
    <source>
        <dbReference type="ARBA" id="ARBA00011046"/>
    </source>
</evidence>
<dbReference type="InterPro" id="IPR005650">
    <property type="entry name" value="BlaI_family"/>
</dbReference>
<dbReference type="Proteomes" id="UP001058860">
    <property type="component" value="Chromosome"/>
</dbReference>
<evidence type="ECO:0000256" key="3">
    <source>
        <dbReference type="ARBA" id="ARBA00023125"/>
    </source>
</evidence>
<gene>
    <name evidence="5" type="ORF">LRS13_25410</name>
</gene>
<dbReference type="InterPro" id="IPR036388">
    <property type="entry name" value="WH-like_DNA-bd_sf"/>
</dbReference>
<name>A0ABY5PH78_9ACTN</name>
<evidence type="ECO:0000256" key="2">
    <source>
        <dbReference type="ARBA" id="ARBA00023015"/>
    </source>
</evidence>
<sequence>MREALGALNAAEDRPRAYTTVLTIMQRLDEKGLLKRERDGRTDVYRPALTAEEYRDRRAAADVDDLLDRYEDEALVHFARRLASLDPDRRRRLQRLARRG</sequence>
<accession>A0ABY5PH78</accession>